<dbReference type="Proteomes" id="UP001628179">
    <property type="component" value="Unassembled WGS sequence"/>
</dbReference>
<evidence type="ECO:0000259" key="2">
    <source>
        <dbReference type="PROSITE" id="PS50888"/>
    </source>
</evidence>
<accession>A0ABQ0GFP3</accession>
<dbReference type="SUPFAM" id="SSF47459">
    <property type="entry name" value="HLH, helix-loop-helix DNA-binding domain"/>
    <property type="match status" value="1"/>
</dbReference>
<name>A0ABQ0GFP3_9PEZI</name>
<keyword evidence="4" id="KW-1185">Reference proteome</keyword>
<dbReference type="GeneID" id="98177537"/>
<feature type="region of interest" description="Disordered" evidence="1">
    <location>
        <begin position="316"/>
        <end position="347"/>
    </location>
</feature>
<evidence type="ECO:0000313" key="4">
    <source>
        <dbReference type="Proteomes" id="UP001628179"/>
    </source>
</evidence>
<feature type="region of interest" description="Disordered" evidence="1">
    <location>
        <begin position="1"/>
        <end position="33"/>
    </location>
</feature>
<evidence type="ECO:0000313" key="3">
    <source>
        <dbReference type="EMBL" id="GAB1316584.1"/>
    </source>
</evidence>
<dbReference type="InterPro" id="IPR036638">
    <property type="entry name" value="HLH_DNA-bd_sf"/>
</dbReference>
<dbReference type="Pfam" id="PF00010">
    <property type="entry name" value="HLH"/>
    <property type="match status" value="1"/>
</dbReference>
<sequence>MHPDATDSPVYSPTLGGEGSFPERHFTSGDGSADCSQRADMACLMQTDLDSSSQSAVTETLEADLASLWPQDWLSQAQPLLHRNLIPTPSLMFENNVFSAALQPTTPLGRAEWDSFRERLPGTLFWNPTPPESNIEEDSDSIQSPSDSPEEQPLPLSMWASTQRSRRRSMHRVSKPSRAAAPKHSNALHTATHLGGYCAPDVDFFDVAAIFLDNMNQPADCPEIDVVFQDSASSSKVDSKRIAHKLSEKSRRTRLTLAIREIQKLLPASAGGGVDSVQAREGDLAVRPGVPNSKLDVVEMAVGFIKELKEKNREMATKLREAEERSSECSCRREKGEPRASAAEDAP</sequence>
<proteinExistence type="predicted"/>
<dbReference type="InterPro" id="IPR011598">
    <property type="entry name" value="bHLH_dom"/>
</dbReference>
<feature type="compositionally biased region" description="Basic and acidic residues" evidence="1">
    <location>
        <begin position="316"/>
        <end position="338"/>
    </location>
</feature>
<dbReference type="EMBL" id="BAAFSV010000003">
    <property type="protein sequence ID" value="GAB1316584.1"/>
    <property type="molecule type" value="Genomic_DNA"/>
</dbReference>
<feature type="compositionally biased region" description="Basic residues" evidence="1">
    <location>
        <begin position="164"/>
        <end position="175"/>
    </location>
</feature>
<dbReference type="PROSITE" id="PS50888">
    <property type="entry name" value="BHLH"/>
    <property type="match status" value="1"/>
</dbReference>
<feature type="region of interest" description="Disordered" evidence="1">
    <location>
        <begin position="124"/>
        <end position="185"/>
    </location>
</feature>
<comment type="caution">
    <text evidence="3">The sequence shown here is derived from an EMBL/GenBank/DDBJ whole genome shotgun (WGS) entry which is preliminary data.</text>
</comment>
<protein>
    <recommendedName>
        <fullName evidence="2">BHLH domain-containing protein</fullName>
    </recommendedName>
</protein>
<gene>
    <name evidence="3" type="ORF">MFIFM68171_06794</name>
</gene>
<feature type="domain" description="BHLH" evidence="2">
    <location>
        <begin position="239"/>
        <end position="308"/>
    </location>
</feature>
<dbReference type="RefSeq" id="XP_070918315.1">
    <property type="nucleotide sequence ID" value="XM_071062214.1"/>
</dbReference>
<feature type="compositionally biased region" description="Low complexity" evidence="1">
    <location>
        <begin position="141"/>
        <end position="157"/>
    </location>
</feature>
<reference evidence="3 4" key="1">
    <citation type="submission" date="2024-09" db="EMBL/GenBank/DDBJ databases">
        <title>Itraconazole resistance in Madurella fahalii resulting from another homologue of gene encoding cytochrome P450 14-alpha sterol demethylase (CYP51).</title>
        <authorList>
            <person name="Yoshioka I."/>
            <person name="Fahal A.H."/>
            <person name="Kaneko S."/>
            <person name="Yaguchi T."/>
        </authorList>
    </citation>
    <scope>NUCLEOTIDE SEQUENCE [LARGE SCALE GENOMIC DNA]</scope>
    <source>
        <strain evidence="3 4">IFM 68171</strain>
    </source>
</reference>
<dbReference type="Gene3D" id="4.10.280.10">
    <property type="entry name" value="Helix-loop-helix DNA-binding domain"/>
    <property type="match status" value="1"/>
</dbReference>
<organism evidence="3 4">
    <name type="scientific">Madurella fahalii</name>
    <dbReference type="NCBI Taxonomy" id="1157608"/>
    <lineage>
        <taxon>Eukaryota</taxon>
        <taxon>Fungi</taxon>
        <taxon>Dikarya</taxon>
        <taxon>Ascomycota</taxon>
        <taxon>Pezizomycotina</taxon>
        <taxon>Sordariomycetes</taxon>
        <taxon>Sordariomycetidae</taxon>
        <taxon>Sordariales</taxon>
        <taxon>Sordariales incertae sedis</taxon>
        <taxon>Madurella</taxon>
    </lineage>
</organism>
<evidence type="ECO:0000256" key="1">
    <source>
        <dbReference type="SAM" id="MobiDB-lite"/>
    </source>
</evidence>